<gene>
    <name evidence="4" type="ORF">IPL58_01390</name>
</gene>
<sequence length="630" mass="68214">MNVELIEIRDFLADYPPFSLLDPAALDTLPKLMAVRYLRRGSAFPPTGEAAALYVIRKGAVEQRSADGKLIDMLGEGDIFDAPCHGALPASSTVPATVASVAVEDTLLYLLPCPALQTLRREQPRLDEFFVRSAAEHLRHARHTLDRQAQQRPDLMAQPVSSFAQRAPVTAAPELSILQASRLMTRERVSALMIVDRDRLVGIVTDRDLRSRCLAEGVSPEEPVARIMTSGVASIGPENAASEALLTMTRHGIHHLPVVDAGGVRGLVSATDLMRWQSANAVHLAGQIRKCASVAALATASAELPELQMRMHAGGANAAQVGQAISSANDAITCRLIELAQQSLATTLGPPPIPFAWAACGSQGRHEQTAHSDQDNALILHDDYRPQEHAAWFEALARFVNDGLDACGFRYCPGKVMASTPAWRQSSQAWVATFQSWMRHTDNMGAMLAANFLDLRVVFGDPALLTPLHETVVRECARNEGFLARMAANAVETRPPLGFFRNLLLAGGGDHAHTFDIKRGGLIPITDLARIHALSAGLAEIGTVARLRAAAGHETLSSEAALELEEAFSFLGGLRLRHQAGQIRQGLPPDNFIAPESLTALERTQLKAVFAVIGRLQDVLAQRYPNRTRE</sequence>
<dbReference type="AlphaFoldDB" id="A0A9D7JY44"/>
<dbReference type="InterPro" id="IPR018821">
    <property type="entry name" value="DUF294_put_nucleoTrafse_sb-bd"/>
</dbReference>
<evidence type="ECO:0000256" key="1">
    <source>
        <dbReference type="ARBA" id="ARBA00023122"/>
    </source>
</evidence>
<dbReference type="GO" id="GO:0008773">
    <property type="term" value="F:[protein-PII] uridylyltransferase activity"/>
    <property type="evidence" value="ECO:0007669"/>
    <property type="project" value="InterPro"/>
</dbReference>
<dbReference type="Pfam" id="PF10335">
    <property type="entry name" value="DUF294_C"/>
    <property type="match status" value="1"/>
</dbReference>
<dbReference type="Gene3D" id="2.60.120.10">
    <property type="entry name" value="Jelly Rolls"/>
    <property type="match status" value="1"/>
</dbReference>
<dbReference type="SMART" id="SM00116">
    <property type="entry name" value="CBS"/>
    <property type="match status" value="2"/>
</dbReference>
<dbReference type="Pfam" id="PF03445">
    <property type="entry name" value="DUF294"/>
    <property type="match status" value="1"/>
</dbReference>
<dbReference type="InterPro" id="IPR014710">
    <property type="entry name" value="RmlC-like_jellyroll"/>
</dbReference>
<dbReference type="SUPFAM" id="SSF54631">
    <property type="entry name" value="CBS-domain pair"/>
    <property type="match status" value="1"/>
</dbReference>
<dbReference type="CDD" id="cd05401">
    <property type="entry name" value="NT_GlnE_GlnD_like"/>
    <property type="match status" value="1"/>
</dbReference>
<dbReference type="InterPro" id="IPR046342">
    <property type="entry name" value="CBS_dom_sf"/>
</dbReference>
<evidence type="ECO:0000259" key="3">
    <source>
        <dbReference type="PROSITE" id="PS51371"/>
    </source>
</evidence>
<dbReference type="SUPFAM" id="SSF51206">
    <property type="entry name" value="cAMP-binding domain-like"/>
    <property type="match status" value="1"/>
</dbReference>
<dbReference type="Proteomes" id="UP000886689">
    <property type="component" value="Unassembled WGS sequence"/>
</dbReference>
<evidence type="ECO:0000256" key="2">
    <source>
        <dbReference type="PROSITE-ProRule" id="PRU00703"/>
    </source>
</evidence>
<dbReference type="InterPro" id="IPR005105">
    <property type="entry name" value="GlnD_Uridyltrans_N"/>
</dbReference>
<dbReference type="Pfam" id="PF00571">
    <property type="entry name" value="CBS"/>
    <property type="match status" value="2"/>
</dbReference>
<feature type="domain" description="CBS" evidence="3">
    <location>
        <begin position="228"/>
        <end position="286"/>
    </location>
</feature>
<dbReference type="CDD" id="cd00038">
    <property type="entry name" value="CAP_ED"/>
    <property type="match status" value="1"/>
</dbReference>
<comment type="caution">
    <text evidence="4">The sequence shown here is derived from an EMBL/GenBank/DDBJ whole genome shotgun (WGS) entry which is preliminary data.</text>
</comment>
<proteinExistence type="predicted"/>
<dbReference type="PANTHER" id="PTHR43080:SF2">
    <property type="entry name" value="CBS DOMAIN-CONTAINING PROTEIN"/>
    <property type="match status" value="1"/>
</dbReference>
<reference evidence="4" key="1">
    <citation type="submission" date="2020-10" db="EMBL/GenBank/DDBJ databases">
        <title>Connecting structure to function with the recovery of over 1000 high-quality activated sludge metagenome-assembled genomes encoding full-length rRNA genes using long-read sequencing.</title>
        <authorList>
            <person name="Singleton C.M."/>
            <person name="Petriglieri F."/>
            <person name="Kristensen J.M."/>
            <person name="Kirkegaard R.H."/>
            <person name="Michaelsen T.Y."/>
            <person name="Andersen M.H."/>
            <person name="Karst S.M."/>
            <person name="Dueholm M.S."/>
            <person name="Nielsen P.H."/>
            <person name="Albertsen M."/>
        </authorList>
    </citation>
    <scope>NUCLEOTIDE SEQUENCE</scope>
    <source>
        <strain evidence="4">Hirt_18-Q3-R61-65_BATAC.395</strain>
    </source>
</reference>
<accession>A0A9D7JY44</accession>
<dbReference type="PANTHER" id="PTHR43080">
    <property type="entry name" value="CBS DOMAIN-CONTAINING PROTEIN CBSX3, MITOCHONDRIAL"/>
    <property type="match status" value="1"/>
</dbReference>
<evidence type="ECO:0000313" key="4">
    <source>
        <dbReference type="EMBL" id="MBK8522889.1"/>
    </source>
</evidence>
<dbReference type="Gene3D" id="3.10.580.10">
    <property type="entry name" value="CBS-domain"/>
    <property type="match status" value="1"/>
</dbReference>
<dbReference type="InterPro" id="IPR000595">
    <property type="entry name" value="cNMP-bd_dom"/>
</dbReference>
<dbReference type="InterPro" id="IPR018490">
    <property type="entry name" value="cNMP-bd_dom_sf"/>
</dbReference>
<organism evidence="4 5">
    <name type="scientific">Candidatus Proximibacter danicus</name>
    <dbReference type="NCBI Taxonomy" id="2954365"/>
    <lineage>
        <taxon>Bacteria</taxon>
        <taxon>Pseudomonadati</taxon>
        <taxon>Pseudomonadota</taxon>
        <taxon>Betaproteobacteria</taxon>
        <taxon>Candidatus Proximibacter</taxon>
    </lineage>
</organism>
<name>A0A9D7JY44_9PROT</name>
<dbReference type="InterPro" id="IPR043519">
    <property type="entry name" value="NT_sf"/>
</dbReference>
<dbReference type="CDD" id="cd04587">
    <property type="entry name" value="CBS_pair_CAP-ED_NT_Pol-beta-like_DUF294_assoc"/>
    <property type="match status" value="1"/>
</dbReference>
<protein>
    <submittedName>
        <fullName evidence="4">Cyclic nucleotide-binding/CBS domain-containing protein</fullName>
    </submittedName>
</protein>
<evidence type="ECO:0000313" key="5">
    <source>
        <dbReference type="Proteomes" id="UP000886689"/>
    </source>
</evidence>
<dbReference type="InterPro" id="IPR000644">
    <property type="entry name" value="CBS_dom"/>
</dbReference>
<feature type="domain" description="CBS" evidence="3">
    <location>
        <begin position="164"/>
        <end position="221"/>
    </location>
</feature>
<dbReference type="PROSITE" id="PS51371">
    <property type="entry name" value="CBS"/>
    <property type="match status" value="2"/>
</dbReference>
<dbReference type="SUPFAM" id="SSF81301">
    <property type="entry name" value="Nucleotidyltransferase"/>
    <property type="match status" value="1"/>
</dbReference>
<dbReference type="EMBL" id="JADJUC010000001">
    <property type="protein sequence ID" value="MBK8522889.1"/>
    <property type="molecule type" value="Genomic_DNA"/>
</dbReference>
<keyword evidence="1 2" id="KW-0129">CBS domain</keyword>
<dbReference type="InterPro" id="IPR051257">
    <property type="entry name" value="Diverse_CBS-Domain"/>
</dbReference>